<dbReference type="InterPro" id="IPR012677">
    <property type="entry name" value="Nucleotide-bd_a/b_plait_sf"/>
</dbReference>
<sequence>MAPPKKTVKKMDLTSFLNDDTFGSSWAEEDVDLNKITIPIETANANTIPLSELAHAKITATTCTPAKREYPVPDAPPYRAVINNIPWDISSEGVQAWVEDGLVKPEAVEEVVLPKNLRDPTRLKGNAFITLKEKEDLVAVLKFNGTKLNERTVYVSVAAPRRMGGDDVDWSSARALTSR</sequence>
<dbReference type="SUPFAM" id="SSF54928">
    <property type="entry name" value="RNA-binding domain, RBD"/>
    <property type="match status" value="1"/>
</dbReference>
<evidence type="ECO:0000313" key="4">
    <source>
        <dbReference type="Proteomes" id="UP000501346"/>
    </source>
</evidence>
<evidence type="ECO:0000259" key="2">
    <source>
        <dbReference type="PROSITE" id="PS50102"/>
    </source>
</evidence>
<protein>
    <submittedName>
        <fullName evidence="3">Eukaryotic translation initiation factor 4B</fullName>
    </submittedName>
</protein>
<dbReference type="Proteomes" id="UP000501346">
    <property type="component" value="Chromosome ScXVI"/>
</dbReference>
<feature type="domain" description="RRM" evidence="2">
    <location>
        <begin position="78"/>
        <end position="160"/>
    </location>
</feature>
<gene>
    <name evidence="3" type="primary">TIF3_1</name>
    <name evidence="3" type="ORF">GRS66_005565</name>
</gene>
<dbReference type="SMART" id="SM00360">
    <property type="entry name" value="RRM"/>
    <property type="match status" value="1"/>
</dbReference>
<dbReference type="InterPro" id="IPR035979">
    <property type="entry name" value="RBD_domain_sf"/>
</dbReference>
<dbReference type="AlphaFoldDB" id="A0A6C1E294"/>
<evidence type="ECO:0000313" key="3">
    <source>
        <dbReference type="EMBL" id="QID83119.1"/>
    </source>
</evidence>
<dbReference type="PROSITE" id="PS50102">
    <property type="entry name" value="RRM"/>
    <property type="match status" value="1"/>
</dbReference>
<dbReference type="EMBL" id="CP048997">
    <property type="protein sequence ID" value="QID83119.1"/>
    <property type="molecule type" value="Genomic_DNA"/>
</dbReference>
<dbReference type="InterPro" id="IPR000504">
    <property type="entry name" value="RRM_dom"/>
</dbReference>
<dbReference type="FunFam" id="3.30.70.330:FF:000826">
    <property type="entry name" value="Translation initiation factor eIF4B"/>
    <property type="match status" value="1"/>
</dbReference>
<keyword evidence="4" id="KW-1185">Reference proteome</keyword>
<keyword evidence="3" id="KW-0648">Protein biosynthesis</keyword>
<evidence type="ECO:0000256" key="1">
    <source>
        <dbReference type="PROSITE-ProRule" id="PRU00176"/>
    </source>
</evidence>
<organism evidence="3 4">
    <name type="scientific">Saccharomyces pastorianus</name>
    <name type="common">Lager yeast</name>
    <name type="synonym">Saccharomyces cerevisiae x Saccharomyces eubayanus</name>
    <dbReference type="NCBI Taxonomy" id="27292"/>
    <lineage>
        <taxon>Eukaryota</taxon>
        <taxon>Fungi</taxon>
        <taxon>Dikarya</taxon>
        <taxon>Ascomycota</taxon>
        <taxon>Saccharomycotina</taxon>
        <taxon>Saccharomycetes</taxon>
        <taxon>Saccharomycetales</taxon>
        <taxon>Saccharomycetaceae</taxon>
        <taxon>Saccharomyces</taxon>
    </lineage>
</organism>
<accession>A0A6C1E294</accession>
<name>A0A6C1E294_SACPS</name>
<reference evidence="3 4" key="1">
    <citation type="journal article" date="2019" name="BMC Genomics">
        <title>Chromosome level assembly and comparative genome analysis confirm lager-brewing yeasts originated from a single hybridization.</title>
        <authorList>
            <person name="Salazar A.N."/>
            <person name="Gorter de Vries A.R."/>
            <person name="van den Broek M."/>
            <person name="Brouwers N."/>
            <person name="de la Torre Cortes P."/>
            <person name="Kuijpers N.G.A."/>
            <person name="Daran J.G."/>
            <person name="Abeel T."/>
        </authorList>
    </citation>
    <scope>NUCLEOTIDE SEQUENCE [LARGE SCALE GENOMIC DNA]</scope>
    <source>
        <strain evidence="3 4">CBS 1483</strain>
    </source>
</reference>
<keyword evidence="1" id="KW-0694">RNA-binding</keyword>
<dbReference type="GO" id="GO:0003743">
    <property type="term" value="F:translation initiation factor activity"/>
    <property type="evidence" value="ECO:0007669"/>
    <property type="project" value="UniProtKB-KW"/>
</dbReference>
<dbReference type="GO" id="GO:0003723">
    <property type="term" value="F:RNA binding"/>
    <property type="evidence" value="ECO:0007669"/>
    <property type="project" value="UniProtKB-UniRule"/>
</dbReference>
<dbReference type="Gene3D" id="3.30.70.330">
    <property type="match status" value="1"/>
</dbReference>
<dbReference type="OrthoDB" id="48651at2759"/>
<proteinExistence type="predicted"/>
<keyword evidence="3" id="KW-0396">Initiation factor</keyword>